<dbReference type="SUPFAM" id="SSF56801">
    <property type="entry name" value="Acetyl-CoA synthetase-like"/>
    <property type="match status" value="1"/>
</dbReference>
<name>A0A813KSH3_POLGL</name>
<dbReference type="AlphaFoldDB" id="A0A813KSH3"/>
<protein>
    <submittedName>
        <fullName evidence="1">Uncharacterized protein</fullName>
    </submittedName>
</protein>
<dbReference type="EMBL" id="CAJNNW010031635">
    <property type="protein sequence ID" value="CAE8708314.1"/>
    <property type="molecule type" value="Genomic_DNA"/>
</dbReference>
<accession>A0A813KSH3</accession>
<gene>
    <name evidence="1" type="ORF">PGLA2088_LOCUS34889</name>
</gene>
<dbReference type="Proteomes" id="UP000626109">
    <property type="component" value="Unassembled WGS sequence"/>
</dbReference>
<organism evidence="1 2">
    <name type="scientific">Polarella glacialis</name>
    <name type="common">Dinoflagellate</name>
    <dbReference type="NCBI Taxonomy" id="89957"/>
    <lineage>
        <taxon>Eukaryota</taxon>
        <taxon>Sar</taxon>
        <taxon>Alveolata</taxon>
        <taxon>Dinophyceae</taxon>
        <taxon>Suessiales</taxon>
        <taxon>Suessiaceae</taxon>
        <taxon>Polarella</taxon>
    </lineage>
</organism>
<sequence length="74" mass="8176">MMTPSGQLKIIDRKKNLVKLKGGEYAALEMINVAYNNSDLINAEAGGVCSFADHDLDRPVIFAQCKELRYAQST</sequence>
<proteinExistence type="predicted"/>
<evidence type="ECO:0000313" key="2">
    <source>
        <dbReference type="Proteomes" id="UP000626109"/>
    </source>
</evidence>
<comment type="caution">
    <text evidence="1">The sequence shown here is derived from an EMBL/GenBank/DDBJ whole genome shotgun (WGS) entry which is preliminary data.</text>
</comment>
<evidence type="ECO:0000313" key="1">
    <source>
        <dbReference type="EMBL" id="CAE8708314.1"/>
    </source>
</evidence>
<reference evidence="1" key="1">
    <citation type="submission" date="2021-02" db="EMBL/GenBank/DDBJ databases">
        <authorList>
            <person name="Dougan E. K."/>
            <person name="Rhodes N."/>
            <person name="Thang M."/>
            <person name="Chan C."/>
        </authorList>
    </citation>
    <scope>NUCLEOTIDE SEQUENCE</scope>
</reference>